<dbReference type="AlphaFoldDB" id="A0A3M2LQ80"/>
<feature type="region of interest" description="Disordered" evidence="1">
    <location>
        <begin position="59"/>
        <end position="92"/>
    </location>
</feature>
<proteinExistence type="predicted"/>
<dbReference type="OrthoDB" id="9943553at2"/>
<comment type="caution">
    <text evidence="2">The sequence shown here is derived from an EMBL/GenBank/DDBJ whole genome shotgun (WGS) entry which is preliminary data.</text>
</comment>
<gene>
    <name evidence="2" type="ORF">EBO15_29345</name>
</gene>
<name>A0A3M2LQ80_9ACTN</name>
<keyword evidence="3" id="KW-1185">Reference proteome</keyword>
<evidence type="ECO:0000256" key="1">
    <source>
        <dbReference type="SAM" id="MobiDB-lite"/>
    </source>
</evidence>
<sequence>MVEAMLALAIATGAGLLGALSLVLALTAVRQGREIRAGQRRIALEVELQTRVLAAAARLAATSGESPGGRPDAAPATPPSDGDGRPDGSPAR</sequence>
<evidence type="ECO:0000313" key="3">
    <source>
        <dbReference type="Proteomes" id="UP000282674"/>
    </source>
</evidence>
<dbReference type="Proteomes" id="UP000282674">
    <property type="component" value="Unassembled WGS sequence"/>
</dbReference>
<dbReference type="RefSeq" id="WP_122197701.1">
    <property type="nucleotide sequence ID" value="NZ_RFFG01000065.1"/>
</dbReference>
<dbReference type="EMBL" id="RFFG01000065">
    <property type="protein sequence ID" value="RMI39567.1"/>
    <property type="molecule type" value="Genomic_DNA"/>
</dbReference>
<organism evidence="2 3">
    <name type="scientific">Actinomadura harenae</name>
    <dbReference type="NCBI Taxonomy" id="2483351"/>
    <lineage>
        <taxon>Bacteria</taxon>
        <taxon>Bacillati</taxon>
        <taxon>Actinomycetota</taxon>
        <taxon>Actinomycetes</taxon>
        <taxon>Streptosporangiales</taxon>
        <taxon>Thermomonosporaceae</taxon>
        <taxon>Actinomadura</taxon>
    </lineage>
</organism>
<reference evidence="2 3" key="1">
    <citation type="submission" date="2018-10" db="EMBL/GenBank/DDBJ databases">
        <title>Isolation from soil.</title>
        <authorList>
            <person name="Hu J."/>
        </authorList>
    </citation>
    <scope>NUCLEOTIDE SEQUENCE [LARGE SCALE GENOMIC DNA]</scope>
    <source>
        <strain evidence="2 3">NEAU-Ht49</strain>
    </source>
</reference>
<evidence type="ECO:0000313" key="2">
    <source>
        <dbReference type="EMBL" id="RMI39567.1"/>
    </source>
</evidence>
<protein>
    <submittedName>
        <fullName evidence="2">LapA family protein</fullName>
    </submittedName>
</protein>
<accession>A0A3M2LQ80</accession>